<protein>
    <submittedName>
        <fullName evidence="4">Predicted protein</fullName>
    </submittedName>
</protein>
<dbReference type="STRING" id="5762.D2W2I3"/>
<keyword evidence="3" id="KW-0406">Ion transport</keyword>
<evidence type="ECO:0000313" key="5">
    <source>
        <dbReference type="Proteomes" id="UP000006671"/>
    </source>
</evidence>
<evidence type="ECO:0000313" key="4">
    <source>
        <dbReference type="EMBL" id="EFC36717.1"/>
    </source>
</evidence>
<dbReference type="OMA" id="QFTRIKK"/>
<sequence>MSATINNRLAVVPNRMTLQLMENRLNSAKRGQSMLSKKSDALRNKFYSIVNEIKEEKEGMTSLFRKSFFSLTEARYSAGDLSFAVTESVKSAAIRVTSHMENVSGVKFAVFTQVDNQEDKLQMKKSPSRTQLSFLSRGGEEIQNCKLTFSETLHKMIRLANLQTSFISLDQAIKSTNRRVNALEKIIQPKISNTISYINEELEQTEKEDIYRLKKIRQNKIKQARLKKSNSSTPRILR</sequence>
<organism evidence="5">
    <name type="scientific">Naegleria gruberi</name>
    <name type="common">Amoeba</name>
    <dbReference type="NCBI Taxonomy" id="5762"/>
    <lineage>
        <taxon>Eukaryota</taxon>
        <taxon>Discoba</taxon>
        <taxon>Heterolobosea</taxon>
        <taxon>Tetramitia</taxon>
        <taxon>Eutetramitia</taxon>
        <taxon>Vahlkampfiidae</taxon>
        <taxon>Naegleria</taxon>
    </lineage>
</organism>
<dbReference type="GO" id="GO:0046961">
    <property type="term" value="F:proton-transporting ATPase activity, rotational mechanism"/>
    <property type="evidence" value="ECO:0007669"/>
    <property type="project" value="InterPro"/>
</dbReference>
<dbReference type="RefSeq" id="XP_002669461.1">
    <property type="nucleotide sequence ID" value="XM_002669415.1"/>
</dbReference>
<dbReference type="OrthoDB" id="7676488at2759"/>
<dbReference type="VEuPathDB" id="AmoebaDB:NAEGRDRAFT_75597"/>
<name>D2W2I3_NAEGR</name>
<dbReference type="eggNOG" id="KOG1647">
    <property type="taxonomic scope" value="Eukaryota"/>
</dbReference>
<reference evidence="4 5" key="1">
    <citation type="journal article" date="2010" name="Cell">
        <title>The genome of Naegleria gruberi illuminates early eukaryotic versatility.</title>
        <authorList>
            <person name="Fritz-Laylin L.K."/>
            <person name="Prochnik S.E."/>
            <person name="Ginger M.L."/>
            <person name="Dacks J.B."/>
            <person name="Carpenter M.L."/>
            <person name="Field M.C."/>
            <person name="Kuo A."/>
            <person name="Paredez A."/>
            <person name="Chapman J."/>
            <person name="Pham J."/>
            <person name="Shu S."/>
            <person name="Neupane R."/>
            <person name="Cipriano M."/>
            <person name="Mancuso J."/>
            <person name="Tu H."/>
            <person name="Salamov A."/>
            <person name="Lindquist E."/>
            <person name="Shapiro H."/>
            <person name="Lucas S."/>
            <person name="Grigoriev I.V."/>
            <person name="Cande W.Z."/>
            <person name="Fulton C."/>
            <person name="Rokhsar D.S."/>
            <person name="Dawson S.C."/>
        </authorList>
    </citation>
    <scope>NUCLEOTIDE SEQUENCE [LARGE SCALE GENOMIC DNA]</scope>
    <source>
        <strain evidence="4 5">NEG-M</strain>
    </source>
</reference>
<dbReference type="InterPro" id="IPR002699">
    <property type="entry name" value="V_ATPase_D"/>
</dbReference>
<dbReference type="Proteomes" id="UP000006671">
    <property type="component" value="Unassembled WGS sequence"/>
</dbReference>
<dbReference type="NCBIfam" id="TIGR00309">
    <property type="entry name" value="V_ATPase_subD"/>
    <property type="match status" value="1"/>
</dbReference>
<keyword evidence="2" id="KW-0813">Transport</keyword>
<dbReference type="Gene3D" id="1.10.287.3240">
    <property type="match status" value="1"/>
</dbReference>
<dbReference type="EMBL" id="GG738926">
    <property type="protein sequence ID" value="EFC36717.1"/>
    <property type="molecule type" value="Genomic_DNA"/>
</dbReference>
<gene>
    <name evidence="4" type="ORF">NAEGRDRAFT_75597</name>
</gene>
<comment type="similarity">
    <text evidence="1">Belongs to the V-ATPase D subunit family.</text>
</comment>
<dbReference type="AlphaFoldDB" id="D2W2I3"/>
<dbReference type="PANTHER" id="PTHR11671">
    <property type="entry name" value="V-TYPE ATP SYNTHASE SUBUNIT D"/>
    <property type="match status" value="1"/>
</dbReference>
<evidence type="ECO:0000256" key="3">
    <source>
        <dbReference type="ARBA" id="ARBA00023065"/>
    </source>
</evidence>
<accession>D2W2I3</accession>
<keyword evidence="5" id="KW-1185">Reference proteome</keyword>
<dbReference type="FunCoup" id="D2W2I3">
    <property type="interactions" value="233"/>
</dbReference>
<evidence type="ECO:0000256" key="1">
    <source>
        <dbReference type="ARBA" id="ARBA00005850"/>
    </source>
</evidence>
<dbReference type="Pfam" id="PF01813">
    <property type="entry name" value="ATP-synt_D"/>
    <property type="match status" value="1"/>
</dbReference>
<dbReference type="InParanoid" id="D2W2I3"/>
<dbReference type="GeneID" id="8860990"/>
<dbReference type="KEGG" id="ngr:NAEGRDRAFT_75597"/>
<evidence type="ECO:0000256" key="2">
    <source>
        <dbReference type="ARBA" id="ARBA00022448"/>
    </source>
</evidence>
<proteinExistence type="inferred from homology"/>